<proteinExistence type="predicted"/>
<evidence type="ECO:0000313" key="1">
    <source>
        <dbReference type="EMBL" id="SVD97935.1"/>
    </source>
</evidence>
<reference evidence="1" key="1">
    <citation type="submission" date="2018-05" db="EMBL/GenBank/DDBJ databases">
        <authorList>
            <person name="Lanie J.A."/>
            <person name="Ng W.-L."/>
            <person name="Kazmierczak K.M."/>
            <person name="Andrzejewski T.M."/>
            <person name="Davidsen T.M."/>
            <person name="Wayne K.J."/>
            <person name="Tettelin H."/>
            <person name="Glass J.I."/>
            <person name="Rusch D."/>
            <person name="Podicherti R."/>
            <person name="Tsui H.-C.T."/>
            <person name="Winkler M.E."/>
        </authorList>
    </citation>
    <scope>NUCLEOTIDE SEQUENCE</scope>
</reference>
<dbReference type="EMBL" id="UINC01185958">
    <property type="protein sequence ID" value="SVD97935.1"/>
    <property type="molecule type" value="Genomic_DNA"/>
</dbReference>
<organism evidence="1">
    <name type="scientific">marine metagenome</name>
    <dbReference type="NCBI Taxonomy" id="408172"/>
    <lineage>
        <taxon>unclassified sequences</taxon>
        <taxon>metagenomes</taxon>
        <taxon>ecological metagenomes</taxon>
    </lineage>
</organism>
<gene>
    <name evidence="1" type="ORF">METZ01_LOCUS450789</name>
</gene>
<protein>
    <submittedName>
        <fullName evidence="1">Uncharacterized protein</fullName>
    </submittedName>
</protein>
<name>A0A382ZS97_9ZZZZ</name>
<dbReference type="AlphaFoldDB" id="A0A382ZS97"/>
<accession>A0A382ZS97</accession>
<sequence length="66" mass="7672">MNDLSVTIKDDSGKDCYIEDIGIFQKHLNEFNKKDSVFRWNDAVFSVDDSLRKKVDELVRKSSSED</sequence>